<dbReference type="Proteomes" id="UP000545037">
    <property type="component" value="Unassembled WGS sequence"/>
</dbReference>
<dbReference type="RefSeq" id="WP_246347706.1">
    <property type="nucleotide sequence ID" value="NZ_JACHOR010000002.1"/>
</dbReference>
<comment type="caution">
    <text evidence="1">The sequence shown here is derived from an EMBL/GenBank/DDBJ whole genome shotgun (WGS) entry which is preliminary data.</text>
</comment>
<dbReference type="AlphaFoldDB" id="A0A7W9FDP8"/>
<gene>
    <name evidence="1" type="ORF">GGR13_001019</name>
</gene>
<protein>
    <submittedName>
        <fullName evidence="1">Uncharacterized protein</fullName>
    </submittedName>
</protein>
<evidence type="ECO:0000313" key="2">
    <source>
        <dbReference type="Proteomes" id="UP000545037"/>
    </source>
</evidence>
<reference evidence="1 2" key="1">
    <citation type="submission" date="2020-08" db="EMBL/GenBank/DDBJ databases">
        <title>Genomic Encyclopedia of Type Strains, Phase IV (KMG-IV): sequencing the most valuable type-strain genomes for metagenomic binning, comparative biology and taxonomic classification.</title>
        <authorList>
            <person name="Goeker M."/>
        </authorList>
    </citation>
    <scope>NUCLEOTIDE SEQUENCE [LARGE SCALE GENOMIC DNA]</scope>
    <source>
        <strain evidence="1 2">DSM 4737</strain>
    </source>
</reference>
<organism evidence="1 2">
    <name type="scientific">Brevundimonas variabilis</name>
    <dbReference type="NCBI Taxonomy" id="74312"/>
    <lineage>
        <taxon>Bacteria</taxon>
        <taxon>Pseudomonadati</taxon>
        <taxon>Pseudomonadota</taxon>
        <taxon>Alphaproteobacteria</taxon>
        <taxon>Caulobacterales</taxon>
        <taxon>Caulobacteraceae</taxon>
        <taxon>Brevundimonas</taxon>
    </lineage>
</organism>
<name>A0A7W9FDP8_9CAUL</name>
<evidence type="ECO:0000313" key="1">
    <source>
        <dbReference type="EMBL" id="MBB5745435.1"/>
    </source>
</evidence>
<sequence length="148" mass="16074">MSSAQDDLSGYYLPASDIVIGSYRLDHIFLGQPFEFETWEEGETSQTFAPVMLQFDDVSSPMVATELGEAHSVTARVLPTAYVVTDSTVRFTGRSEKLGAVSLNARLDPDALATARRNLGDDGAVLSGTLIAGGRTFDNVRFRWYGGD</sequence>
<accession>A0A7W9FDP8</accession>
<proteinExistence type="predicted"/>
<dbReference type="EMBL" id="JACHOR010000002">
    <property type="protein sequence ID" value="MBB5745435.1"/>
    <property type="molecule type" value="Genomic_DNA"/>
</dbReference>
<keyword evidence="2" id="KW-1185">Reference proteome</keyword>